<dbReference type="Proteomes" id="UP000694888">
    <property type="component" value="Unplaced"/>
</dbReference>
<dbReference type="InterPro" id="IPR036691">
    <property type="entry name" value="Endo/exonu/phosph_ase_sf"/>
</dbReference>
<dbReference type="Gene3D" id="3.60.10.10">
    <property type="entry name" value="Endonuclease/exonuclease/phosphatase"/>
    <property type="match status" value="1"/>
</dbReference>
<dbReference type="InterPro" id="IPR027124">
    <property type="entry name" value="Swc5/CFDP1/2"/>
</dbReference>
<dbReference type="PANTHER" id="PTHR23227:SF67">
    <property type="entry name" value="CRANIOFACIAL DEVELOPMENT PROTEIN 2-LIKE"/>
    <property type="match status" value="1"/>
</dbReference>
<reference evidence="2" key="1">
    <citation type="submission" date="2025-08" db="UniProtKB">
        <authorList>
            <consortium name="RefSeq"/>
        </authorList>
    </citation>
    <scope>IDENTIFICATION</scope>
</reference>
<organism evidence="1 2">
    <name type="scientific">Aplysia californica</name>
    <name type="common">California sea hare</name>
    <dbReference type="NCBI Taxonomy" id="6500"/>
    <lineage>
        <taxon>Eukaryota</taxon>
        <taxon>Metazoa</taxon>
        <taxon>Spiralia</taxon>
        <taxon>Lophotrochozoa</taxon>
        <taxon>Mollusca</taxon>
        <taxon>Gastropoda</taxon>
        <taxon>Heterobranchia</taxon>
        <taxon>Euthyneura</taxon>
        <taxon>Tectipleura</taxon>
        <taxon>Aplysiida</taxon>
        <taxon>Aplysioidea</taxon>
        <taxon>Aplysiidae</taxon>
        <taxon>Aplysia</taxon>
    </lineage>
</organism>
<dbReference type="GeneID" id="106012224"/>
<gene>
    <name evidence="2" type="primary">LOC106012224</name>
</gene>
<accession>A0ABM1A391</accession>
<dbReference type="RefSeq" id="XP_012939934.1">
    <property type="nucleotide sequence ID" value="XM_013084480.1"/>
</dbReference>
<dbReference type="SUPFAM" id="SSF56219">
    <property type="entry name" value="DNase I-like"/>
    <property type="match status" value="1"/>
</dbReference>
<protein>
    <submittedName>
        <fullName evidence="2">Craniofacial development protein 2-like</fullName>
    </submittedName>
</protein>
<evidence type="ECO:0000313" key="2">
    <source>
        <dbReference type="RefSeq" id="XP_012939934.1"/>
    </source>
</evidence>
<proteinExistence type="predicted"/>
<keyword evidence="1" id="KW-1185">Reference proteome</keyword>
<dbReference type="PANTHER" id="PTHR23227">
    <property type="entry name" value="BUCENTAUR RELATED"/>
    <property type="match status" value="1"/>
</dbReference>
<name>A0ABM1A391_APLCA</name>
<evidence type="ECO:0000313" key="1">
    <source>
        <dbReference type="Proteomes" id="UP000694888"/>
    </source>
</evidence>
<sequence length="151" mass="17198">MASFTTRSKSINMIIVQIYAPTNDASDNDKDAFYSRLQGVIDKLPRKDVNIIMGDANAKIGQYNVDYEGIMGQHGLGQMNENGERFANLCAFNSLVIGGSVFPHKRIHKATWVSQDGRTENQIDHFCISRRFRRSQEDVQRVTSFYRHPLV</sequence>